<protein>
    <submittedName>
        <fullName evidence="2">Uncharacterized protein</fullName>
    </submittedName>
</protein>
<dbReference type="OrthoDB" id="1921166at2759"/>
<dbReference type="AlphaFoldDB" id="A0A5J5BLD9"/>
<evidence type="ECO:0000313" key="2">
    <source>
        <dbReference type="EMBL" id="KAA8543466.1"/>
    </source>
</evidence>
<dbReference type="PANTHER" id="PTHR31197">
    <property type="entry name" value="OS01G0612600 PROTEIN"/>
    <property type="match status" value="1"/>
</dbReference>
<accession>A0A5J5BLD9</accession>
<reference evidence="2 3" key="1">
    <citation type="submission" date="2019-09" db="EMBL/GenBank/DDBJ databases">
        <title>A chromosome-level genome assembly of the Chinese tupelo Nyssa sinensis.</title>
        <authorList>
            <person name="Yang X."/>
            <person name="Kang M."/>
            <person name="Yang Y."/>
            <person name="Xiong H."/>
            <person name="Wang M."/>
            <person name="Zhang Z."/>
            <person name="Wang Z."/>
            <person name="Wu H."/>
            <person name="Ma T."/>
            <person name="Liu J."/>
            <person name="Xi Z."/>
        </authorList>
    </citation>
    <scope>NUCLEOTIDE SEQUENCE [LARGE SCALE GENOMIC DNA]</scope>
    <source>
        <strain evidence="2">J267</strain>
        <tissue evidence="2">Leaf</tissue>
    </source>
</reference>
<organism evidence="2 3">
    <name type="scientific">Nyssa sinensis</name>
    <dbReference type="NCBI Taxonomy" id="561372"/>
    <lineage>
        <taxon>Eukaryota</taxon>
        <taxon>Viridiplantae</taxon>
        <taxon>Streptophyta</taxon>
        <taxon>Embryophyta</taxon>
        <taxon>Tracheophyta</taxon>
        <taxon>Spermatophyta</taxon>
        <taxon>Magnoliopsida</taxon>
        <taxon>eudicotyledons</taxon>
        <taxon>Gunneridae</taxon>
        <taxon>Pentapetalae</taxon>
        <taxon>asterids</taxon>
        <taxon>Cornales</taxon>
        <taxon>Nyssaceae</taxon>
        <taxon>Nyssa</taxon>
    </lineage>
</organism>
<name>A0A5J5BLD9_9ASTE</name>
<evidence type="ECO:0000313" key="3">
    <source>
        <dbReference type="Proteomes" id="UP000325577"/>
    </source>
</evidence>
<dbReference type="PANTHER" id="PTHR31197:SF2">
    <property type="entry name" value="C2H2-TYPE DOMAIN-CONTAINING PROTEIN"/>
    <property type="match status" value="1"/>
</dbReference>
<dbReference type="InterPro" id="IPR012866">
    <property type="entry name" value="DUF1644"/>
</dbReference>
<dbReference type="Proteomes" id="UP000325577">
    <property type="component" value="Linkage Group LG11"/>
</dbReference>
<feature type="compositionally biased region" description="Acidic residues" evidence="1">
    <location>
        <begin position="338"/>
        <end position="354"/>
    </location>
</feature>
<proteinExistence type="predicted"/>
<evidence type="ECO:0000256" key="1">
    <source>
        <dbReference type="SAM" id="MobiDB-lite"/>
    </source>
</evidence>
<feature type="compositionally biased region" description="Basic residues" evidence="1">
    <location>
        <begin position="369"/>
        <end position="378"/>
    </location>
</feature>
<sequence>MIQISMLSTKNGMKLHAPSAWTTHTTLFSSYAVRMRRAADLTSVTQVIDIQIVWTDLKNLEPTTGTAPRHLHFLPANQHSSVNTSDRNLDLRSTSVLTEANGNLNLNEVNNVASVRLPGGQGENGIHEADRHLEMQEGMLETGDSESLWGRVDLEENNTDSSSDLRLNLRCPLCRGTVLGWQVVEEARKYLNLKPRSCSRESCSFFGNYRELRQHARRVHPTARPADIDPSRLRAWRRIEHQREYGDLVTAIRSAMPGAIVLGDYVIENGDRLPGDRERGSGEVNGPWWTTFFLFQMIGSMEPVAEPRGGRSRAWTRHRTGSFSGRRFLWGENLLGLQDEDDGDEGEDENEDDLNLNISSDMVEDASPIRRRRRRLTRSRTDEDQS</sequence>
<dbReference type="Pfam" id="PF07800">
    <property type="entry name" value="DUF1644"/>
    <property type="match status" value="1"/>
</dbReference>
<dbReference type="EMBL" id="CM018034">
    <property type="protein sequence ID" value="KAA8543466.1"/>
    <property type="molecule type" value="Genomic_DNA"/>
</dbReference>
<gene>
    <name evidence="2" type="ORF">F0562_021039</name>
</gene>
<keyword evidence="3" id="KW-1185">Reference proteome</keyword>
<feature type="region of interest" description="Disordered" evidence="1">
    <location>
        <begin position="338"/>
        <end position="386"/>
    </location>
</feature>